<evidence type="ECO:0000313" key="2">
    <source>
        <dbReference type="Proteomes" id="UP001152795"/>
    </source>
</evidence>
<sequence>MILVFKTAVSWMKIPRKEVEKKVRFPGQWLLFNCSVNTSEEVTLSFKKNSASEEKRLVIDKKIILVSKNIFNITSLAYMDMGYYMCRVRRLEKQVFLEILEGNLILKIKLILYRTSLFLVRHYISTCEIHAKSMI</sequence>
<name>A0A6S7JNS8_PARCT</name>
<dbReference type="SUPFAM" id="SSF48726">
    <property type="entry name" value="Immunoglobulin"/>
    <property type="match status" value="1"/>
</dbReference>
<proteinExistence type="predicted"/>
<dbReference type="InterPro" id="IPR036179">
    <property type="entry name" value="Ig-like_dom_sf"/>
</dbReference>
<dbReference type="EMBL" id="CACRXK020009900">
    <property type="protein sequence ID" value="CAB4018202.1"/>
    <property type="molecule type" value="Genomic_DNA"/>
</dbReference>
<gene>
    <name evidence="1" type="ORF">PACLA_8A070190</name>
</gene>
<dbReference type="InterPro" id="IPR013783">
    <property type="entry name" value="Ig-like_fold"/>
</dbReference>
<keyword evidence="2" id="KW-1185">Reference proteome</keyword>
<comment type="caution">
    <text evidence="1">The sequence shown here is derived from an EMBL/GenBank/DDBJ whole genome shotgun (WGS) entry which is preliminary data.</text>
</comment>
<dbReference type="Proteomes" id="UP001152795">
    <property type="component" value="Unassembled WGS sequence"/>
</dbReference>
<protein>
    <submittedName>
        <fullName evidence="1">---NA</fullName>
    </submittedName>
</protein>
<accession>A0A6S7JNS8</accession>
<dbReference type="InterPro" id="IPR007110">
    <property type="entry name" value="Ig-like_dom"/>
</dbReference>
<dbReference type="AlphaFoldDB" id="A0A6S7JNS8"/>
<dbReference type="Gene3D" id="2.60.40.10">
    <property type="entry name" value="Immunoglobulins"/>
    <property type="match status" value="1"/>
</dbReference>
<reference evidence="1" key="1">
    <citation type="submission" date="2020-04" db="EMBL/GenBank/DDBJ databases">
        <authorList>
            <person name="Alioto T."/>
            <person name="Alioto T."/>
            <person name="Gomez Garrido J."/>
        </authorList>
    </citation>
    <scope>NUCLEOTIDE SEQUENCE</scope>
    <source>
        <strain evidence="1">A484AB</strain>
    </source>
</reference>
<organism evidence="1 2">
    <name type="scientific">Paramuricea clavata</name>
    <name type="common">Red gorgonian</name>
    <name type="synonym">Violescent sea-whip</name>
    <dbReference type="NCBI Taxonomy" id="317549"/>
    <lineage>
        <taxon>Eukaryota</taxon>
        <taxon>Metazoa</taxon>
        <taxon>Cnidaria</taxon>
        <taxon>Anthozoa</taxon>
        <taxon>Octocorallia</taxon>
        <taxon>Malacalcyonacea</taxon>
        <taxon>Plexauridae</taxon>
        <taxon>Paramuricea</taxon>
    </lineage>
</organism>
<evidence type="ECO:0000313" key="1">
    <source>
        <dbReference type="EMBL" id="CAB4018202.1"/>
    </source>
</evidence>
<dbReference type="PROSITE" id="PS50835">
    <property type="entry name" value="IG_LIKE"/>
    <property type="match status" value="1"/>
</dbReference>